<dbReference type="PANTHER" id="PTHR43848">
    <property type="entry name" value="PUTRESCINE TRANSPORT SYSTEM PERMEASE PROTEIN POTI"/>
    <property type="match status" value="1"/>
</dbReference>
<keyword evidence="3 8" id="KW-0813">Transport</keyword>
<comment type="subcellular location">
    <subcellularLocation>
        <location evidence="1 8">Cell membrane</location>
        <topology evidence="1 8">Multi-pass membrane protein</topology>
    </subcellularLocation>
</comment>
<feature type="transmembrane region" description="Helical" evidence="8">
    <location>
        <begin position="12"/>
        <end position="38"/>
    </location>
</feature>
<dbReference type="InterPro" id="IPR000515">
    <property type="entry name" value="MetI-like"/>
</dbReference>
<comment type="caution">
    <text evidence="10">The sequence shown here is derived from an EMBL/GenBank/DDBJ whole genome shotgun (WGS) entry which is preliminary data.</text>
</comment>
<protein>
    <submittedName>
        <fullName evidence="10">ABC transporter permease</fullName>
    </submittedName>
</protein>
<dbReference type="STRING" id="1293891.TMES_01790"/>
<dbReference type="RefSeq" id="WP_085578855.1">
    <property type="nucleotide sequence ID" value="NZ_JFKA01000001.1"/>
</dbReference>
<keyword evidence="4" id="KW-1003">Cell membrane</keyword>
<dbReference type="CDD" id="cd06261">
    <property type="entry name" value="TM_PBP2"/>
    <property type="match status" value="1"/>
</dbReference>
<dbReference type="GO" id="GO:0005886">
    <property type="term" value="C:plasma membrane"/>
    <property type="evidence" value="ECO:0007669"/>
    <property type="project" value="UniProtKB-SubCell"/>
</dbReference>
<dbReference type="PANTHER" id="PTHR43848:SF2">
    <property type="entry name" value="PUTRESCINE TRANSPORT SYSTEM PERMEASE PROTEIN POTI"/>
    <property type="match status" value="1"/>
</dbReference>
<evidence type="ECO:0000313" key="10">
    <source>
        <dbReference type="EMBL" id="OSQ40526.1"/>
    </source>
</evidence>
<feature type="transmembrane region" description="Helical" evidence="8">
    <location>
        <begin position="79"/>
        <end position="100"/>
    </location>
</feature>
<organism evidence="10 11">
    <name type="scientific">Thalassospira mesophila</name>
    <dbReference type="NCBI Taxonomy" id="1293891"/>
    <lineage>
        <taxon>Bacteria</taxon>
        <taxon>Pseudomonadati</taxon>
        <taxon>Pseudomonadota</taxon>
        <taxon>Alphaproteobacteria</taxon>
        <taxon>Rhodospirillales</taxon>
        <taxon>Thalassospiraceae</taxon>
        <taxon>Thalassospira</taxon>
    </lineage>
</organism>
<dbReference type="Pfam" id="PF00528">
    <property type="entry name" value="BPD_transp_1"/>
    <property type="match status" value="1"/>
</dbReference>
<dbReference type="Gene3D" id="1.10.3720.10">
    <property type="entry name" value="MetI-like"/>
    <property type="match status" value="1"/>
</dbReference>
<dbReference type="InterPro" id="IPR035906">
    <property type="entry name" value="MetI-like_sf"/>
</dbReference>
<dbReference type="AlphaFoldDB" id="A0A1Y2L3W2"/>
<dbReference type="EMBL" id="JFKA01000001">
    <property type="protein sequence ID" value="OSQ40526.1"/>
    <property type="molecule type" value="Genomic_DNA"/>
</dbReference>
<evidence type="ECO:0000256" key="8">
    <source>
        <dbReference type="RuleBase" id="RU363032"/>
    </source>
</evidence>
<dbReference type="OrthoDB" id="9809681at2"/>
<feature type="transmembrane region" description="Helical" evidence="8">
    <location>
        <begin position="140"/>
        <end position="164"/>
    </location>
</feature>
<comment type="similarity">
    <text evidence="2">Belongs to the binding-protein-dependent transport system permease family. CysTW subfamily.</text>
</comment>
<name>A0A1Y2L3W2_9PROT</name>
<keyword evidence="6 8" id="KW-1133">Transmembrane helix</keyword>
<evidence type="ECO:0000256" key="4">
    <source>
        <dbReference type="ARBA" id="ARBA00022475"/>
    </source>
</evidence>
<keyword evidence="11" id="KW-1185">Reference proteome</keyword>
<feature type="transmembrane region" description="Helical" evidence="8">
    <location>
        <begin position="185"/>
        <end position="208"/>
    </location>
</feature>
<reference evidence="10 11" key="1">
    <citation type="submission" date="2014-03" db="EMBL/GenBank/DDBJ databases">
        <title>The draft genome sequence of Thalassospira mesophila JCM 18969.</title>
        <authorList>
            <person name="Lai Q."/>
            <person name="Shao Z."/>
        </authorList>
    </citation>
    <scope>NUCLEOTIDE SEQUENCE [LARGE SCALE GENOMIC DNA]</scope>
    <source>
        <strain evidence="10 11">JCM 18969</strain>
    </source>
</reference>
<keyword evidence="5 8" id="KW-0812">Transmembrane</keyword>
<evidence type="ECO:0000256" key="2">
    <source>
        <dbReference type="ARBA" id="ARBA00007069"/>
    </source>
</evidence>
<feature type="domain" description="ABC transmembrane type-1" evidence="9">
    <location>
        <begin position="73"/>
        <end position="260"/>
    </location>
</feature>
<dbReference type="GO" id="GO:0055085">
    <property type="term" value="P:transmembrane transport"/>
    <property type="evidence" value="ECO:0007669"/>
    <property type="project" value="InterPro"/>
</dbReference>
<dbReference type="PROSITE" id="PS50928">
    <property type="entry name" value="ABC_TM1"/>
    <property type="match status" value="1"/>
</dbReference>
<feature type="transmembrane region" description="Helical" evidence="8">
    <location>
        <begin position="241"/>
        <end position="267"/>
    </location>
</feature>
<evidence type="ECO:0000256" key="7">
    <source>
        <dbReference type="ARBA" id="ARBA00023136"/>
    </source>
</evidence>
<gene>
    <name evidence="10" type="ORF">TMES_01790</name>
</gene>
<sequence>MVRTREKRPTAFYILAAFFALFVLFLYGPMLTIFILSFQGENGGLTFPMNGFSFHWFVNLFQQQAVGDFGGSFLRSLKLGAIVMVVTVVVSFMAGLAFRWRFRGDTFVFYLAIASLIVPSILISLGIGLLFNIFQIQPHWYSSGLGAHLTWTFPFGLLIMFAVFNRFDPSFEEAARDLGASNWQTIRHVVLPMVAPSLIGVAMFSFTLSYDEFARTLMTAGSLNTLPLEIYGMTTNVTTPVLYALGTLTTVFSFVIIGLAFGAVLLLRRRKTIG</sequence>
<dbReference type="InterPro" id="IPR051789">
    <property type="entry name" value="Bact_Polyamine_Transport"/>
</dbReference>
<evidence type="ECO:0000259" key="9">
    <source>
        <dbReference type="PROSITE" id="PS50928"/>
    </source>
</evidence>
<evidence type="ECO:0000256" key="5">
    <source>
        <dbReference type="ARBA" id="ARBA00022692"/>
    </source>
</evidence>
<proteinExistence type="inferred from homology"/>
<evidence type="ECO:0000256" key="3">
    <source>
        <dbReference type="ARBA" id="ARBA00022448"/>
    </source>
</evidence>
<dbReference type="SUPFAM" id="SSF161098">
    <property type="entry name" value="MetI-like"/>
    <property type="match status" value="1"/>
</dbReference>
<feature type="transmembrane region" description="Helical" evidence="8">
    <location>
        <begin position="107"/>
        <end position="134"/>
    </location>
</feature>
<keyword evidence="7 8" id="KW-0472">Membrane</keyword>
<dbReference type="Proteomes" id="UP000193391">
    <property type="component" value="Unassembled WGS sequence"/>
</dbReference>
<evidence type="ECO:0000256" key="1">
    <source>
        <dbReference type="ARBA" id="ARBA00004651"/>
    </source>
</evidence>
<accession>A0A1Y2L3W2</accession>
<evidence type="ECO:0000313" key="11">
    <source>
        <dbReference type="Proteomes" id="UP000193391"/>
    </source>
</evidence>
<evidence type="ECO:0000256" key="6">
    <source>
        <dbReference type="ARBA" id="ARBA00022989"/>
    </source>
</evidence>